<accession>A0A0H5RFQ3</accession>
<protein>
    <submittedName>
        <fullName evidence="1">Uncharacterized protein</fullName>
    </submittedName>
</protein>
<name>A0A0H5RFQ3_9EUKA</name>
<organism evidence="1">
    <name type="scientific">Spongospora subterranea</name>
    <dbReference type="NCBI Taxonomy" id="70186"/>
    <lineage>
        <taxon>Eukaryota</taxon>
        <taxon>Sar</taxon>
        <taxon>Rhizaria</taxon>
        <taxon>Endomyxa</taxon>
        <taxon>Phytomyxea</taxon>
        <taxon>Plasmodiophorida</taxon>
        <taxon>Plasmodiophoridae</taxon>
        <taxon>Spongospora</taxon>
    </lineage>
</organism>
<dbReference type="EMBL" id="HACM01012406">
    <property type="protein sequence ID" value="CRZ12848.1"/>
    <property type="molecule type" value="Transcribed_RNA"/>
</dbReference>
<sequence length="334" mass="39205">DLVKWTVNTIVSGPKEEQSWQYNRDVIAKYDSLRIVVITKVLLLQHYLEEVDDDGNLTIANDPEQEFKAFELAQELLSLFPGRIWDVMPKSGPHDDDKVVGLVILTIQRFICKIAPLNQQKVIHPLSRKIFIVIEQKLARLYSYPDNWPETKDTAAINAALNYKSYLYRVCPATLHDQIDDNTEKVLSWAYAPSDRWANRFLDSANCIYSHWDSALESEMKDYTNSMLDILLEKRSLHFVSKKAENLYHQGLQLVEKRCADRGLSLMLVEFLNFRSYFRYRKQVVTTLLKLRLKQEQPPKQRKKQWNWHRFFCIATASTAKDHDSSPPFYCKRR</sequence>
<feature type="non-terminal residue" evidence="1">
    <location>
        <position position="1"/>
    </location>
</feature>
<evidence type="ECO:0000313" key="1">
    <source>
        <dbReference type="EMBL" id="CRZ12848.1"/>
    </source>
</evidence>
<reference evidence="1" key="1">
    <citation type="submission" date="2015-04" db="EMBL/GenBank/DDBJ databases">
        <title>The genome sequence of the plant pathogenic Rhizarian Plasmodiophora brassicae reveals insights in its biotrophic life cycle and the origin of chitin synthesis.</title>
        <authorList>
            <person name="Schwelm A."/>
            <person name="Fogelqvist J."/>
            <person name="Knaust A."/>
            <person name="Julke S."/>
            <person name="Lilja T."/>
            <person name="Dhandapani V."/>
            <person name="Bonilla-Rosso G."/>
            <person name="Karlsson M."/>
            <person name="Shevchenko A."/>
            <person name="Choi S.R."/>
            <person name="Kim H.G."/>
            <person name="Park J.Y."/>
            <person name="Lim Y.P."/>
            <person name="Ludwig-Muller J."/>
            <person name="Dixelius C."/>
        </authorList>
    </citation>
    <scope>NUCLEOTIDE SEQUENCE</scope>
    <source>
        <tissue evidence="1">Potato root galls</tissue>
    </source>
</reference>
<dbReference type="AlphaFoldDB" id="A0A0H5RFQ3"/>
<proteinExistence type="predicted"/>